<keyword evidence="4" id="KW-1185">Reference proteome</keyword>
<dbReference type="EMBL" id="BACD03000013">
    <property type="protein sequence ID" value="GAO48217.1"/>
    <property type="molecule type" value="Genomic_DNA"/>
</dbReference>
<dbReference type="PANTHER" id="PTHR28174">
    <property type="entry name" value="54S RIBOSOMAL PROTEIN L36, MITOCHONDRIAL"/>
    <property type="match status" value="1"/>
</dbReference>
<dbReference type="GO" id="GO:0032543">
    <property type="term" value="P:mitochondrial translation"/>
    <property type="evidence" value="ECO:0007669"/>
    <property type="project" value="InterPro"/>
</dbReference>
<evidence type="ECO:0000256" key="1">
    <source>
        <dbReference type="SAM" id="SignalP"/>
    </source>
</evidence>
<dbReference type="GO" id="GO:0005762">
    <property type="term" value="C:mitochondrial large ribosomal subunit"/>
    <property type="evidence" value="ECO:0007669"/>
    <property type="project" value="InterPro"/>
</dbReference>
<gene>
    <name evidence="3" type="ORF">G7K_2397-t1</name>
</gene>
<keyword evidence="1" id="KW-0732">Signal</keyword>
<reference evidence="3 4" key="3">
    <citation type="journal article" date="2015" name="Genome Announc.">
        <title>Draft Genome Sequence of the Archiascomycetous Yeast Saitoella complicata.</title>
        <authorList>
            <person name="Yamauchi K."/>
            <person name="Kondo S."/>
            <person name="Hamamoto M."/>
            <person name="Takahashi Y."/>
            <person name="Ogura Y."/>
            <person name="Hayashi T."/>
            <person name="Nishida H."/>
        </authorList>
    </citation>
    <scope>NUCLEOTIDE SEQUENCE [LARGE SCALE GENOMIC DNA]</scope>
    <source>
        <strain evidence="3 4">NRRL Y-17804</strain>
    </source>
</reference>
<dbReference type="GO" id="GO:0003735">
    <property type="term" value="F:structural constituent of ribosome"/>
    <property type="evidence" value="ECO:0007669"/>
    <property type="project" value="InterPro"/>
</dbReference>
<feature type="domain" description="Ribosomal protein bL31m N-terminal" evidence="2">
    <location>
        <begin position="74"/>
        <end position="118"/>
    </location>
</feature>
<proteinExistence type="predicted"/>
<reference evidence="3 4" key="2">
    <citation type="journal article" date="2014" name="J. Gen. Appl. Microbiol.">
        <title>The early diverging ascomycetous budding yeast Saitoella complicata has three histone deacetylases belonging to the Clr6, Hos2, and Rpd3 lineages.</title>
        <authorList>
            <person name="Nishida H."/>
            <person name="Matsumoto T."/>
            <person name="Kondo S."/>
            <person name="Hamamoto M."/>
            <person name="Yoshikawa H."/>
        </authorList>
    </citation>
    <scope>NUCLEOTIDE SEQUENCE [LARGE SCALE GENOMIC DNA]</scope>
    <source>
        <strain evidence="3 4">NRRL Y-17804</strain>
    </source>
</reference>
<protein>
    <recommendedName>
        <fullName evidence="2">Ribosomal protein bL31m N-terminal domain-containing protein</fullName>
    </recommendedName>
</protein>
<dbReference type="Gene3D" id="6.20.130.10">
    <property type="match status" value="1"/>
</dbReference>
<sequence>MQWMVLLGSHSHSFVVLCCSLERLIQSTICKRQRTIRIAHIIQPKMLFNNVKRAATSPMLSSTCQQTRTYAVQRTALPRLFPQTVVLSNGATVTRMTTSPKPSYRLVRDNRNNPLWNPHMNLANRSDESGRTALFQSRYGFDFGGAEEEGEDSFADLLVGGVEPLKGKEYQKKKKGKK</sequence>
<comment type="caution">
    <text evidence="3">The sequence shown here is derived from an EMBL/GenBank/DDBJ whole genome shotgun (WGS) entry which is preliminary data.</text>
</comment>
<dbReference type="PANTHER" id="PTHR28174:SF1">
    <property type="entry name" value="LARGE RIBOSOMAL SUBUNIT PROTEIN BL31M"/>
    <property type="match status" value="1"/>
</dbReference>
<organism evidence="3 4">
    <name type="scientific">Saitoella complicata (strain BCRC 22490 / CBS 7301 / JCM 7358 / NBRC 10748 / NRRL Y-17804)</name>
    <dbReference type="NCBI Taxonomy" id="698492"/>
    <lineage>
        <taxon>Eukaryota</taxon>
        <taxon>Fungi</taxon>
        <taxon>Dikarya</taxon>
        <taxon>Ascomycota</taxon>
        <taxon>Taphrinomycotina</taxon>
        <taxon>Taphrinomycotina incertae sedis</taxon>
        <taxon>Saitoella</taxon>
    </lineage>
</organism>
<feature type="signal peptide" evidence="1">
    <location>
        <begin position="1"/>
        <end position="18"/>
    </location>
</feature>
<dbReference type="AlphaFoldDB" id="A0A0E9NED6"/>
<dbReference type="STRING" id="698492.A0A0E9NED6"/>
<evidence type="ECO:0000313" key="3">
    <source>
        <dbReference type="EMBL" id="GAO48217.1"/>
    </source>
</evidence>
<evidence type="ECO:0000259" key="2">
    <source>
        <dbReference type="Pfam" id="PF21492"/>
    </source>
</evidence>
<dbReference type="Pfam" id="PF21492">
    <property type="entry name" value="bL31_N"/>
    <property type="match status" value="1"/>
</dbReference>
<accession>A0A0E9NED6</accession>
<dbReference type="InterPro" id="IPR048874">
    <property type="entry name" value="Ribosomal_bL31m_N"/>
</dbReference>
<evidence type="ECO:0000313" key="4">
    <source>
        <dbReference type="Proteomes" id="UP000033140"/>
    </source>
</evidence>
<dbReference type="InterPro" id="IPR034600">
    <property type="entry name" value="Ribosomal_bL31m"/>
</dbReference>
<feature type="chain" id="PRO_5002430356" description="Ribosomal protein bL31m N-terminal domain-containing protein" evidence="1">
    <location>
        <begin position="19"/>
        <end position="178"/>
    </location>
</feature>
<reference evidence="3 4" key="1">
    <citation type="journal article" date="2011" name="J. Gen. Appl. Microbiol.">
        <title>Draft genome sequencing of the enigmatic yeast Saitoella complicata.</title>
        <authorList>
            <person name="Nishida H."/>
            <person name="Hamamoto M."/>
            <person name="Sugiyama J."/>
        </authorList>
    </citation>
    <scope>NUCLEOTIDE SEQUENCE [LARGE SCALE GENOMIC DNA]</scope>
    <source>
        <strain evidence="3 4">NRRL Y-17804</strain>
    </source>
</reference>
<dbReference type="Proteomes" id="UP000033140">
    <property type="component" value="Unassembled WGS sequence"/>
</dbReference>
<name>A0A0E9NED6_SAICN</name>